<name>A0A2N1PRW7_9BACT</name>
<evidence type="ECO:0000313" key="3">
    <source>
        <dbReference type="Proteomes" id="UP000233256"/>
    </source>
</evidence>
<comment type="caution">
    <text evidence="2">The sequence shown here is derived from an EMBL/GenBank/DDBJ whole genome shotgun (WGS) entry which is preliminary data.</text>
</comment>
<feature type="domain" description="Cyclic nucleotide-binding" evidence="1">
    <location>
        <begin position="12"/>
        <end position="114"/>
    </location>
</feature>
<dbReference type="Proteomes" id="UP000233256">
    <property type="component" value="Unassembled WGS sequence"/>
</dbReference>
<dbReference type="PANTHER" id="PTHR24567">
    <property type="entry name" value="CRP FAMILY TRANSCRIPTIONAL REGULATORY PROTEIN"/>
    <property type="match status" value="1"/>
</dbReference>
<dbReference type="InterPro" id="IPR018490">
    <property type="entry name" value="cNMP-bd_dom_sf"/>
</dbReference>
<dbReference type="EMBL" id="PGXC01000003">
    <property type="protein sequence ID" value="PKK91076.1"/>
    <property type="molecule type" value="Genomic_DNA"/>
</dbReference>
<accession>A0A2N1PRW7</accession>
<dbReference type="PANTHER" id="PTHR24567:SF74">
    <property type="entry name" value="HTH-TYPE TRANSCRIPTIONAL REGULATOR ARCR"/>
    <property type="match status" value="1"/>
</dbReference>
<dbReference type="GO" id="GO:0005829">
    <property type="term" value="C:cytosol"/>
    <property type="evidence" value="ECO:0007669"/>
    <property type="project" value="TreeGrafter"/>
</dbReference>
<dbReference type="GO" id="GO:0003700">
    <property type="term" value="F:DNA-binding transcription factor activity"/>
    <property type="evidence" value="ECO:0007669"/>
    <property type="project" value="TreeGrafter"/>
</dbReference>
<dbReference type="SUPFAM" id="SSF51206">
    <property type="entry name" value="cAMP-binding domain-like"/>
    <property type="match status" value="1"/>
</dbReference>
<dbReference type="InterPro" id="IPR050397">
    <property type="entry name" value="Env_Response_Regulators"/>
</dbReference>
<evidence type="ECO:0000259" key="1">
    <source>
        <dbReference type="PROSITE" id="PS50042"/>
    </source>
</evidence>
<sequence length="157" mass="17451">MIRMNILEETPLLNTLSNGEIEKFSTYLQPTSLADGEILFREGDTGNYMCVVANGRVGIAKSGRGDELKIMWELCEGKVFGELALFDGQPRSGTALSLGESEVYLFNRNDFVRLSDEKPEIALKLAFNVVKILSGNLRNTTTRFIKAADALQAKTRR</sequence>
<dbReference type="InterPro" id="IPR014710">
    <property type="entry name" value="RmlC-like_jellyroll"/>
</dbReference>
<protein>
    <recommendedName>
        <fullName evidence="1">Cyclic nucleotide-binding domain-containing protein</fullName>
    </recommendedName>
</protein>
<proteinExistence type="predicted"/>
<dbReference type="SMART" id="SM00100">
    <property type="entry name" value="cNMP"/>
    <property type="match status" value="1"/>
</dbReference>
<dbReference type="PROSITE" id="PS50042">
    <property type="entry name" value="CNMP_BINDING_3"/>
    <property type="match status" value="1"/>
</dbReference>
<organism evidence="2 3">
    <name type="scientific">Candidatus Wallbacteria bacterium HGW-Wallbacteria-1</name>
    <dbReference type="NCBI Taxonomy" id="2013854"/>
    <lineage>
        <taxon>Bacteria</taxon>
        <taxon>Candidatus Walliibacteriota</taxon>
    </lineage>
</organism>
<gene>
    <name evidence="2" type="ORF">CVV64_04720</name>
</gene>
<dbReference type="InterPro" id="IPR000595">
    <property type="entry name" value="cNMP-bd_dom"/>
</dbReference>
<dbReference type="AlphaFoldDB" id="A0A2N1PRW7"/>
<dbReference type="Pfam" id="PF00027">
    <property type="entry name" value="cNMP_binding"/>
    <property type="match status" value="1"/>
</dbReference>
<dbReference type="Gene3D" id="2.60.120.10">
    <property type="entry name" value="Jelly Rolls"/>
    <property type="match status" value="1"/>
</dbReference>
<reference evidence="2 3" key="1">
    <citation type="journal article" date="2017" name="ISME J.">
        <title>Potential for microbial H2 and metal transformations associated with novel bacteria and archaea in deep terrestrial subsurface sediments.</title>
        <authorList>
            <person name="Hernsdorf A.W."/>
            <person name="Amano Y."/>
            <person name="Miyakawa K."/>
            <person name="Ise K."/>
            <person name="Suzuki Y."/>
            <person name="Anantharaman K."/>
            <person name="Probst A."/>
            <person name="Burstein D."/>
            <person name="Thomas B.C."/>
            <person name="Banfield J.F."/>
        </authorList>
    </citation>
    <scope>NUCLEOTIDE SEQUENCE [LARGE SCALE GENOMIC DNA]</scope>
    <source>
        <strain evidence="2">HGW-Wallbacteria-1</strain>
    </source>
</reference>
<dbReference type="CDD" id="cd00038">
    <property type="entry name" value="CAP_ED"/>
    <property type="match status" value="1"/>
</dbReference>
<evidence type="ECO:0000313" key="2">
    <source>
        <dbReference type="EMBL" id="PKK91076.1"/>
    </source>
</evidence>